<keyword evidence="2" id="KW-0328">Glycosyltransferase</keyword>
<evidence type="ECO:0000256" key="2">
    <source>
        <dbReference type="ARBA" id="ARBA00022676"/>
    </source>
</evidence>
<dbReference type="InterPro" id="IPR029044">
    <property type="entry name" value="Nucleotide-diphossugar_trans"/>
</dbReference>
<keyword evidence="5" id="KW-0812">Transmembrane</keyword>
<evidence type="ECO:0008006" key="8">
    <source>
        <dbReference type="Google" id="ProtNLM"/>
    </source>
</evidence>
<evidence type="ECO:0000256" key="3">
    <source>
        <dbReference type="ARBA" id="ARBA00022679"/>
    </source>
</evidence>
<evidence type="ECO:0000256" key="5">
    <source>
        <dbReference type="SAM" id="Phobius"/>
    </source>
</evidence>
<dbReference type="SUPFAM" id="SSF53448">
    <property type="entry name" value="Nucleotide-diphospho-sugar transferases"/>
    <property type="match status" value="1"/>
</dbReference>
<dbReference type="AlphaFoldDB" id="A0AA88YUH0"/>
<dbReference type="GO" id="GO:0016757">
    <property type="term" value="F:glycosyltransferase activity"/>
    <property type="evidence" value="ECO:0007669"/>
    <property type="project" value="UniProtKB-KW"/>
</dbReference>
<accession>A0AA88YUH0</accession>
<keyword evidence="5" id="KW-1133">Transmembrane helix</keyword>
<evidence type="ECO:0000313" key="7">
    <source>
        <dbReference type="Proteomes" id="UP001186944"/>
    </source>
</evidence>
<dbReference type="InterPro" id="IPR002495">
    <property type="entry name" value="Glyco_trans_8"/>
</dbReference>
<protein>
    <recommendedName>
        <fullName evidence="8">Glycosyltransferase 8 domain-containing protein 1</fullName>
    </recommendedName>
</protein>
<keyword evidence="3" id="KW-0808">Transferase</keyword>
<dbReference type="Pfam" id="PF01501">
    <property type="entry name" value="Glyco_transf_8"/>
    <property type="match status" value="1"/>
</dbReference>
<evidence type="ECO:0000256" key="4">
    <source>
        <dbReference type="ARBA" id="ARBA00022723"/>
    </source>
</evidence>
<dbReference type="GO" id="GO:0005794">
    <property type="term" value="C:Golgi apparatus"/>
    <property type="evidence" value="ECO:0007669"/>
    <property type="project" value="TreeGrafter"/>
</dbReference>
<gene>
    <name evidence="6" type="ORF">FSP39_021414</name>
</gene>
<name>A0AA88YUH0_PINIB</name>
<comment type="similarity">
    <text evidence="1">Belongs to the glycosyltransferase 8 family.</text>
</comment>
<dbReference type="GO" id="GO:0046872">
    <property type="term" value="F:metal ion binding"/>
    <property type="evidence" value="ECO:0007669"/>
    <property type="project" value="UniProtKB-KW"/>
</dbReference>
<sequence>MDFTDDVSVFGISAAVLLVVIWIVLMMYLWFPELLPKFLRRRIMPNKGIYRAEALVYQNNGTTEDVIHVCVTSDRSRLGGMLALVNSIHRNTKYPVLFHLIVDEESVQHARNWLEESQLRNIQYELIPFPEEIVEGKIRVRGGRPDLASPLNYARYYLPQLMPTLKGRIIYVDDDCIVQGDIHELYRMKLHPPHLAAFSQDCMGTAKRLTLMKNNYADYIDFKNRHIQDLDFDPNECAFNTGLFVADLNTWRANNITKKLEYWMKLNTKEEVYGNERGGGGSQPPMMIVFYNKYTQIDPNWHIRYLGWTTGTTYTKQFIKHAKLLHWNGRFKPWGGRAQHSDVWEKYFVPDPTKKFKPIRKNV</sequence>
<dbReference type="InterPro" id="IPR050748">
    <property type="entry name" value="Glycosyltrans_8_dom-fam"/>
</dbReference>
<dbReference type="EMBL" id="VSWD01000001">
    <property type="protein sequence ID" value="KAK3109025.1"/>
    <property type="molecule type" value="Genomic_DNA"/>
</dbReference>
<dbReference type="PANTHER" id="PTHR13778">
    <property type="entry name" value="GLYCOSYLTRANSFERASE 8 DOMAIN-CONTAINING PROTEIN"/>
    <property type="match status" value="1"/>
</dbReference>
<dbReference type="PANTHER" id="PTHR13778:SF47">
    <property type="entry name" value="LIPOPOLYSACCHARIDE 1,3-GALACTOSYLTRANSFERASE"/>
    <property type="match status" value="1"/>
</dbReference>
<keyword evidence="4" id="KW-0479">Metal-binding</keyword>
<dbReference type="Proteomes" id="UP001186944">
    <property type="component" value="Unassembled WGS sequence"/>
</dbReference>
<keyword evidence="7" id="KW-1185">Reference proteome</keyword>
<organism evidence="6 7">
    <name type="scientific">Pinctada imbricata</name>
    <name type="common">Atlantic pearl-oyster</name>
    <name type="synonym">Pinctada martensii</name>
    <dbReference type="NCBI Taxonomy" id="66713"/>
    <lineage>
        <taxon>Eukaryota</taxon>
        <taxon>Metazoa</taxon>
        <taxon>Spiralia</taxon>
        <taxon>Lophotrochozoa</taxon>
        <taxon>Mollusca</taxon>
        <taxon>Bivalvia</taxon>
        <taxon>Autobranchia</taxon>
        <taxon>Pteriomorphia</taxon>
        <taxon>Pterioida</taxon>
        <taxon>Pterioidea</taxon>
        <taxon>Pteriidae</taxon>
        <taxon>Pinctada</taxon>
    </lineage>
</organism>
<evidence type="ECO:0000256" key="1">
    <source>
        <dbReference type="ARBA" id="ARBA00006351"/>
    </source>
</evidence>
<evidence type="ECO:0000313" key="6">
    <source>
        <dbReference type="EMBL" id="KAK3109025.1"/>
    </source>
</evidence>
<dbReference type="Gene3D" id="3.90.550.10">
    <property type="entry name" value="Spore Coat Polysaccharide Biosynthesis Protein SpsA, Chain A"/>
    <property type="match status" value="1"/>
</dbReference>
<feature type="transmembrane region" description="Helical" evidence="5">
    <location>
        <begin position="12"/>
        <end position="31"/>
    </location>
</feature>
<keyword evidence="5" id="KW-0472">Membrane</keyword>
<proteinExistence type="inferred from homology"/>
<reference evidence="6" key="1">
    <citation type="submission" date="2019-08" db="EMBL/GenBank/DDBJ databases">
        <title>The improved chromosome-level genome for the pearl oyster Pinctada fucata martensii using PacBio sequencing and Hi-C.</title>
        <authorList>
            <person name="Zheng Z."/>
        </authorList>
    </citation>
    <scope>NUCLEOTIDE SEQUENCE</scope>
    <source>
        <strain evidence="6">ZZ-2019</strain>
        <tissue evidence="6">Adductor muscle</tissue>
    </source>
</reference>
<comment type="caution">
    <text evidence="6">The sequence shown here is derived from an EMBL/GenBank/DDBJ whole genome shotgun (WGS) entry which is preliminary data.</text>
</comment>